<dbReference type="Gene3D" id="3.40.50.300">
    <property type="entry name" value="P-loop containing nucleotide triphosphate hydrolases"/>
    <property type="match status" value="1"/>
</dbReference>
<dbReference type="Pfam" id="PF00005">
    <property type="entry name" value="ABC_tran"/>
    <property type="match status" value="1"/>
</dbReference>
<proteinExistence type="predicted"/>
<dbReference type="OMA" id="EYASKEC"/>
<dbReference type="GO" id="GO:0016020">
    <property type="term" value="C:membrane"/>
    <property type="evidence" value="ECO:0007669"/>
    <property type="project" value="UniProtKB-SubCell"/>
</dbReference>
<comment type="subcellular location">
    <subcellularLocation>
        <location evidence="1">Membrane</location>
        <topology evidence="1">Multi-pass membrane protein</topology>
    </subcellularLocation>
</comment>
<dbReference type="PROSITE" id="PS50893">
    <property type="entry name" value="ABC_TRANSPORTER_2"/>
    <property type="match status" value="1"/>
</dbReference>
<name>A0A671G659_RHIFE</name>
<dbReference type="PANTHER" id="PTHR19229:SF101">
    <property type="entry name" value="ATP-BINDING CASSETTE, SUB-FAMILY A (ABC1), MEMBER 16"/>
    <property type="match status" value="1"/>
</dbReference>
<evidence type="ECO:0000259" key="6">
    <source>
        <dbReference type="PROSITE" id="PS50893"/>
    </source>
</evidence>
<reference evidence="7" key="1">
    <citation type="submission" date="2025-08" db="UniProtKB">
        <authorList>
            <consortium name="Ensembl"/>
        </authorList>
    </citation>
    <scope>IDENTIFICATION</scope>
</reference>
<feature type="transmembrane region" description="Helical" evidence="5">
    <location>
        <begin position="139"/>
        <end position="162"/>
    </location>
</feature>
<evidence type="ECO:0000256" key="2">
    <source>
        <dbReference type="ARBA" id="ARBA00022692"/>
    </source>
</evidence>
<dbReference type="InterPro" id="IPR056264">
    <property type="entry name" value="R2_ABCA1-4-like"/>
</dbReference>
<evidence type="ECO:0000256" key="1">
    <source>
        <dbReference type="ARBA" id="ARBA00004141"/>
    </source>
</evidence>
<dbReference type="InterPro" id="IPR027417">
    <property type="entry name" value="P-loop_NTPase"/>
</dbReference>
<keyword evidence="8" id="KW-1185">Reference proteome</keyword>
<keyword evidence="3 5" id="KW-1133">Transmembrane helix</keyword>
<evidence type="ECO:0000256" key="3">
    <source>
        <dbReference type="ARBA" id="ARBA00022989"/>
    </source>
</evidence>
<dbReference type="GO" id="GO:0016887">
    <property type="term" value="F:ATP hydrolysis activity"/>
    <property type="evidence" value="ECO:0007669"/>
    <property type="project" value="InterPro"/>
</dbReference>
<dbReference type="InterPro" id="IPR003439">
    <property type="entry name" value="ABC_transporter-like_ATP-bd"/>
</dbReference>
<evidence type="ECO:0000256" key="5">
    <source>
        <dbReference type="SAM" id="Phobius"/>
    </source>
</evidence>
<feature type="transmembrane region" description="Helical" evidence="5">
    <location>
        <begin position="69"/>
        <end position="90"/>
    </location>
</feature>
<protein>
    <recommendedName>
        <fullName evidence="6">ABC transporter domain-containing protein</fullName>
    </recommendedName>
</protein>
<feature type="domain" description="ABC transporter" evidence="6">
    <location>
        <begin position="227"/>
        <end position="454"/>
    </location>
</feature>
<evidence type="ECO:0000313" key="8">
    <source>
        <dbReference type="Proteomes" id="UP000472240"/>
    </source>
</evidence>
<dbReference type="SUPFAM" id="SSF52540">
    <property type="entry name" value="P-loop containing nucleoside triphosphate hydrolases"/>
    <property type="match status" value="1"/>
</dbReference>
<dbReference type="GeneTree" id="ENSGT00940000163770"/>
<dbReference type="Pfam" id="PF12698">
    <property type="entry name" value="ABC2_membrane_3"/>
    <property type="match status" value="1"/>
</dbReference>
<dbReference type="GO" id="GO:0005319">
    <property type="term" value="F:lipid transporter activity"/>
    <property type="evidence" value="ECO:0007669"/>
    <property type="project" value="TreeGrafter"/>
</dbReference>
<sequence length="546" mass="61990">MAIMFGGFGFQTVMERTTKAKHIQFVSGACVLTYWLSALLCDLICFSILCCLFLGVFKYCEVDYLVEDYHFLDTMMIFMLYGWSVVPLMYLGSFLFSSSAAAFVKLTLFNYVSTSISITNKILRQLPIFYIAYFCNLKCILNLYFLTFAVILDFVSIFKVRLSLLSSSVLENNIYSFGERGIAKFLITLAALGLFYLLLLFFLETAFWRLKIFVFQKIIFNVYNIFVKGKKIYFKCPAIRAVRNISLVVKKSECFGLLGLNGAGKTSIFKISTGDVPATSGKVFIDGISITENVRSRIGYCPQSDPVLGHMTGRELLIMYARLRGVPEPHIYEYVETFLHSVHLEPHADKFMYTYSGANKRRLTTAAALMGKSSVVFLDEPSLGMDLMARRLLWDTVTLMCKTGKAIVITSHSMEECEALCTRLAIMVKGRFNCLGSPQHLKNKFSDVYTLTAKIKMDKGEDRLEKFKEFIASTFPGSIITQEHQGIIDYHIPRKEICWGKAVSVLEETKALFKLEDYSISQITLEQVFLTIANIDKMESSQEIKL</sequence>
<accession>A0A671G659</accession>
<reference evidence="7" key="2">
    <citation type="submission" date="2025-09" db="UniProtKB">
        <authorList>
            <consortium name="Ensembl"/>
        </authorList>
    </citation>
    <scope>IDENTIFICATION</scope>
</reference>
<dbReference type="PANTHER" id="PTHR19229">
    <property type="entry name" value="ATP-BINDING CASSETTE TRANSPORTER SUBFAMILY A ABCA"/>
    <property type="match status" value="1"/>
</dbReference>
<keyword evidence="4 5" id="KW-0472">Membrane</keyword>
<organism evidence="7 8">
    <name type="scientific">Rhinolophus ferrumequinum</name>
    <name type="common">Greater horseshoe bat</name>
    <dbReference type="NCBI Taxonomy" id="59479"/>
    <lineage>
        <taxon>Eukaryota</taxon>
        <taxon>Metazoa</taxon>
        <taxon>Chordata</taxon>
        <taxon>Craniata</taxon>
        <taxon>Vertebrata</taxon>
        <taxon>Euteleostomi</taxon>
        <taxon>Mammalia</taxon>
        <taxon>Eutheria</taxon>
        <taxon>Laurasiatheria</taxon>
        <taxon>Chiroptera</taxon>
        <taxon>Yinpterochiroptera</taxon>
        <taxon>Rhinolophoidea</taxon>
        <taxon>Rhinolophidae</taxon>
        <taxon>Rhinolophinae</taxon>
        <taxon>Rhinolophus</taxon>
    </lineage>
</organism>
<dbReference type="InterPro" id="IPR026082">
    <property type="entry name" value="ABCA"/>
</dbReference>
<feature type="transmembrane region" description="Helical" evidence="5">
    <location>
        <begin position="34"/>
        <end position="57"/>
    </location>
</feature>
<dbReference type="FunCoup" id="A0A671G659">
    <property type="interactions" value="2"/>
</dbReference>
<evidence type="ECO:0000256" key="4">
    <source>
        <dbReference type="ARBA" id="ARBA00023136"/>
    </source>
</evidence>
<dbReference type="Ensembl" id="ENSRFET00010036261.1">
    <property type="protein sequence ID" value="ENSRFEP00010033493.1"/>
    <property type="gene ID" value="ENSRFEG00010022014.1"/>
</dbReference>
<dbReference type="CDD" id="cd03263">
    <property type="entry name" value="ABC_subfamily_A"/>
    <property type="match status" value="1"/>
</dbReference>
<feature type="transmembrane region" description="Helical" evidence="5">
    <location>
        <begin position="182"/>
        <end position="203"/>
    </location>
</feature>
<dbReference type="InterPro" id="IPR013525">
    <property type="entry name" value="ABC2_TM"/>
</dbReference>
<dbReference type="InParanoid" id="A0A671G659"/>
<evidence type="ECO:0000313" key="7">
    <source>
        <dbReference type="Ensembl" id="ENSRFEP00010033493.1"/>
    </source>
</evidence>
<dbReference type="Proteomes" id="UP000472240">
    <property type="component" value="Unplaced"/>
</dbReference>
<dbReference type="AlphaFoldDB" id="A0A671G659"/>
<dbReference type="GO" id="GO:0140359">
    <property type="term" value="F:ABC-type transporter activity"/>
    <property type="evidence" value="ECO:0007669"/>
    <property type="project" value="InterPro"/>
</dbReference>
<dbReference type="GO" id="GO:0005524">
    <property type="term" value="F:ATP binding"/>
    <property type="evidence" value="ECO:0007669"/>
    <property type="project" value="InterPro"/>
</dbReference>
<dbReference type="Pfam" id="PF23321">
    <property type="entry name" value="R1_ABCA1"/>
    <property type="match status" value="1"/>
</dbReference>
<keyword evidence="2 5" id="KW-0812">Transmembrane</keyword>
<dbReference type="FunFam" id="3.40.50.300:FF:000327">
    <property type="entry name" value="ATP-binding cassette sub-family A member 3"/>
    <property type="match status" value="1"/>
</dbReference>